<dbReference type="InterPro" id="IPR009793">
    <property type="entry name" value="DUF1361"/>
</dbReference>
<keyword evidence="1" id="KW-0472">Membrane</keyword>
<reference evidence="3" key="1">
    <citation type="journal article" date="2019" name="Int. J. Syst. Evol. Microbiol.">
        <title>The Global Catalogue of Microorganisms (GCM) 10K type strain sequencing project: providing services to taxonomists for standard genome sequencing and annotation.</title>
        <authorList>
            <consortium name="The Broad Institute Genomics Platform"/>
            <consortium name="The Broad Institute Genome Sequencing Center for Infectious Disease"/>
            <person name="Wu L."/>
            <person name="Ma J."/>
        </authorList>
    </citation>
    <scope>NUCLEOTIDE SEQUENCE [LARGE SCALE GENOMIC DNA]</scope>
    <source>
        <strain evidence="3">KCTC 42398</strain>
    </source>
</reference>
<proteinExistence type="predicted"/>
<organism evidence="2 3">
    <name type="scientific">Hyunsoonleella rubra</name>
    <dbReference type="NCBI Taxonomy" id="1737062"/>
    <lineage>
        <taxon>Bacteria</taxon>
        <taxon>Pseudomonadati</taxon>
        <taxon>Bacteroidota</taxon>
        <taxon>Flavobacteriia</taxon>
        <taxon>Flavobacteriales</taxon>
        <taxon>Flavobacteriaceae</taxon>
    </lineage>
</organism>
<dbReference type="Proteomes" id="UP001597476">
    <property type="component" value="Unassembled WGS sequence"/>
</dbReference>
<feature type="transmembrane region" description="Helical" evidence="1">
    <location>
        <begin position="195"/>
        <end position="216"/>
    </location>
</feature>
<feature type="transmembrane region" description="Helical" evidence="1">
    <location>
        <begin position="12"/>
        <end position="33"/>
    </location>
</feature>
<feature type="transmembrane region" description="Helical" evidence="1">
    <location>
        <begin position="39"/>
        <end position="58"/>
    </location>
</feature>
<sequence length="224" mass="26270">MNNIKHLITARFKIFAILTACMAFSIILLMIRMKLTHSFFYLFLVWNLFLAVIPFAITTYLSSIPKLNKLWFVFWFGVWLLFLPNAPYIITDLIHLRLSSKALIWLDILTVTTFAFTGLLLFYLSFIDMITILKTYLKKKTLDIFIPGLLVLSAFGVYLGRFLRYNSWEIIQNPSALFSDIFQIILNPSEHLEPWFFTLIFGTFLNLGFWVFQSLYESQNQVPS</sequence>
<dbReference type="EMBL" id="JBHULY010000006">
    <property type="protein sequence ID" value="MFD2725568.1"/>
    <property type="molecule type" value="Genomic_DNA"/>
</dbReference>
<feature type="transmembrane region" description="Helical" evidence="1">
    <location>
        <begin position="70"/>
        <end position="90"/>
    </location>
</feature>
<feature type="transmembrane region" description="Helical" evidence="1">
    <location>
        <begin position="102"/>
        <end position="124"/>
    </location>
</feature>
<keyword evidence="1" id="KW-1133">Transmembrane helix</keyword>
<evidence type="ECO:0000256" key="1">
    <source>
        <dbReference type="SAM" id="Phobius"/>
    </source>
</evidence>
<feature type="transmembrane region" description="Helical" evidence="1">
    <location>
        <begin position="144"/>
        <end position="163"/>
    </location>
</feature>
<gene>
    <name evidence="2" type="ORF">ACFSR8_05035</name>
</gene>
<name>A0ABW5TAJ6_9FLAO</name>
<protein>
    <submittedName>
        <fullName evidence="2">DUF1361 domain-containing protein</fullName>
    </submittedName>
</protein>
<keyword evidence="3" id="KW-1185">Reference proteome</keyword>
<accession>A0ABW5TAJ6</accession>
<evidence type="ECO:0000313" key="2">
    <source>
        <dbReference type="EMBL" id="MFD2725568.1"/>
    </source>
</evidence>
<dbReference type="RefSeq" id="WP_380289675.1">
    <property type="nucleotide sequence ID" value="NZ_JBHULY010000006.1"/>
</dbReference>
<evidence type="ECO:0000313" key="3">
    <source>
        <dbReference type="Proteomes" id="UP001597476"/>
    </source>
</evidence>
<keyword evidence="1" id="KW-0812">Transmembrane</keyword>
<dbReference type="Pfam" id="PF07099">
    <property type="entry name" value="DUF1361"/>
    <property type="match status" value="1"/>
</dbReference>
<comment type="caution">
    <text evidence="2">The sequence shown here is derived from an EMBL/GenBank/DDBJ whole genome shotgun (WGS) entry which is preliminary data.</text>
</comment>